<dbReference type="GO" id="GO:0030286">
    <property type="term" value="C:dynein complex"/>
    <property type="evidence" value="ECO:0007669"/>
    <property type="project" value="InterPro"/>
</dbReference>
<dbReference type="OrthoDB" id="6136670at2759"/>
<dbReference type="PANTHER" id="PTHR45703:SF1">
    <property type="entry name" value="DYNEINS HEAVY CHAIN"/>
    <property type="match status" value="1"/>
</dbReference>
<dbReference type="Proteomes" id="UP000281553">
    <property type="component" value="Unassembled WGS sequence"/>
</dbReference>
<gene>
    <name evidence="3" type="ORF">DILT_LOCUS17400</name>
</gene>
<name>A0A3P7N5J7_DIBLA</name>
<protein>
    <recommendedName>
        <fullName evidence="2">Dynein heavy chain coiled coil stalk domain-containing protein</fullName>
    </recommendedName>
</protein>
<dbReference type="GO" id="GO:0045505">
    <property type="term" value="F:dynein intermediate chain binding"/>
    <property type="evidence" value="ECO:0007669"/>
    <property type="project" value="InterPro"/>
</dbReference>
<dbReference type="AlphaFoldDB" id="A0A3P7N5J7"/>
<feature type="domain" description="Dynein heavy chain coiled coil stalk" evidence="2">
    <location>
        <begin position="7"/>
        <end position="131"/>
    </location>
</feature>
<dbReference type="GO" id="GO:0051959">
    <property type="term" value="F:dynein light intermediate chain binding"/>
    <property type="evidence" value="ECO:0007669"/>
    <property type="project" value="InterPro"/>
</dbReference>
<dbReference type="InterPro" id="IPR026983">
    <property type="entry name" value="DHC"/>
</dbReference>
<evidence type="ECO:0000259" key="2">
    <source>
        <dbReference type="Pfam" id="PF12777"/>
    </source>
</evidence>
<dbReference type="InterPro" id="IPR024743">
    <property type="entry name" value="Dynein_HC_stalk"/>
</dbReference>
<keyword evidence="1" id="KW-0175">Coiled coil</keyword>
<evidence type="ECO:0000313" key="3">
    <source>
        <dbReference type="EMBL" id="VDN37724.1"/>
    </source>
</evidence>
<feature type="domain" description="Dynein heavy chain coiled coil stalk" evidence="2">
    <location>
        <begin position="138"/>
        <end position="199"/>
    </location>
</feature>
<feature type="coiled-coil region" evidence="1">
    <location>
        <begin position="46"/>
        <end position="80"/>
    </location>
</feature>
<evidence type="ECO:0000313" key="4">
    <source>
        <dbReference type="Proteomes" id="UP000281553"/>
    </source>
</evidence>
<dbReference type="GO" id="GO:0007018">
    <property type="term" value="P:microtubule-based movement"/>
    <property type="evidence" value="ECO:0007669"/>
    <property type="project" value="InterPro"/>
</dbReference>
<keyword evidence="4" id="KW-1185">Reference proteome</keyword>
<dbReference type="PANTHER" id="PTHR45703">
    <property type="entry name" value="DYNEIN HEAVY CHAIN"/>
    <property type="match status" value="1"/>
</dbReference>
<reference evidence="3 4" key="1">
    <citation type="submission" date="2018-11" db="EMBL/GenBank/DDBJ databases">
        <authorList>
            <consortium name="Pathogen Informatics"/>
        </authorList>
    </citation>
    <scope>NUCLEOTIDE SEQUENCE [LARGE SCALE GENOMIC DNA]</scope>
</reference>
<organism evidence="3 4">
    <name type="scientific">Dibothriocephalus latus</name>
    <name type="common">Fish tapeworm</name>
    <name type="synonym">Diphyllobothrium latum</name>
    <dbReference type="NCBI Taxonomy" id="60516"/>
    <lineage>
        <taxon>Eukaryota</taxon>
        <taxon>Metazoa</taxon>
        <taxon>Spiralia</taxon>
        <taxon>Lophotrochozoa</taxon>
        <taxon>Platyhelminthes</taxon>
        <taxon>Cestoda</taxon>
        <taxon>Eucestoda</taxon>
        <taxon>Diphyllobothriidea</taxon>
        <taxon>Diphyllobothriidae</taxon>
        <taxon>Dibothriocephalus</taxon>
    </lineage>
</organism>
<evidence type="ECO:0000256" key="1">
    <source>
        <dbReference type="SAM" id="Coils"/>
    </source>
</evidence>
<dbReference type="Gene3D" id="1.20.920.20">
    <property type="match status" value="1"/>
</dbReference>
<dbReference type="Pfam" id="PF12777">
    <property type="entry name" value="MT"/>
    <property type="match status" value="2"/>
</dbReference>
<dbReference type="EMBL" id="UYRU01091560">
    <property type="protein sequence ID" value="VDN37724.1"/>
    <property type="molecule type" value="Genomic_DNA"/>
</dbReference>
<accession>A0A3P7N5J7</accession>
<proteinExistence type="predicted"/>
<sequence>MPIHYVNGLDKLAFAATQVADMQIQLEQLQPQLLVAGEENDKLLVVIATESAAAEEQRTKAKAEEEVVNMKADASKALSEECRADLAEAQPALESALAALDTLKPADITIVKSMANPPPGVKLVMEAVCVMRDIKPEKDYDKENIPIAIMTRIRKDYITNPEFDPAKVVRASSAAEGLCRWILAMEQYDRVAKIVAPKKA</sequence>
<feature type="non-terminal residue" evidence="3">
    <location>
        <position position="200"/>
    </location>
</feature>